<dbReference type="RefSeq" id="XP_013401139.1">
    <property type="nucleotide sequence ID" value="XM_013545685.1"/>
</dbReference>
<dbReference type="KEGG" id="lak:106167013"/>
<keyword evidence="2" id="KW-1185">Reference proteome</keyword>
<dbReference type="Gene3D" id="2.80.10.50">
    <property type="match status" value="1"/>
</dbReference>
<evidence type="ECO:0000313" key="3">
    <source>
        <dbReference type="RefSeq" id="XP_013401139.1"/>
    </source>
</evidence>
<reference evidence="3" key="1">
    <citation type="submission" date="2025-08" db="UniProtKB">
        <authorList>
            <consortium name="RefSeq"/>
        </authorList>
    </citation>
    <scope>IDENTIFICATION</scope>
    <source>
        <tissue evidence="3">Gonads</tissue>
    </source>
</reference>
<name>A0A1S3IUD1_LINAN</name>
<gene>
    <name evidence="3" type="primary">LOC106167013</name>
</gene>
<evidence type="ECO:0000256" key="1">
    <source>
        <dbReference type="SAM" id="SignalP"/>
    </source>
</evidence>
<dbReference type="Proteomes" id="UP000085678">
    <property type="component" value="Unplaced"/>
</dbReference>
<organism evidence="2 3">
    <name type="scientific">Lingula anatina</name>
    <name type="common">Brachiopod</name>
    <name type="synonym">Lingula unguis</name>
    <dbReference type="NCBI Taxonomy" id="7574"/>
    <lineage>
        <taxon>Eukaryota</taxon>
        <taxon>Metazoa</taxon>
        <taxon>Spiralia</taxon>
        <taxon>Lophotrochozoa</taxon>
        <taxon>Brachiopoda</taxon>
        <taxon>Linguliformea</taxon>
        <taxon>Lingulata</taxon>
        <taxon>Lingulida</taxon>
        <taxon>Linguloidea</taxon>
        <taxon>Lingulidae</taxon>
        <taxon>Lingula</taxon>
    </lineage>
</organism>
<protein>
    <submittedName>
        <fullName evidence="3">Uncharacterized protein LOC106167013</fullName>
    </submittedName>
</protein>
<sequence length="174" mass="19426">MHLFLAIVLFASLAVTEGAYISPPFLLRHRSSGQCYAYAESWFFGMHYETFRADDCSKSTLLRWYQKEGQLGYLKVEGSDGHCLTPLGSSAEPADNTAIFPHPKCDNAALFTIEEGEGRIKHSGGKYVHTSPYNQEKPGVNSDLIIRGGTSQYNQFDFVDKQLNKVQVIPNDLV</sequence>
<dbReference type="InParanoid" id="A0A1S3IUD1"/>
<dbReference type="GeneID" id="106167013"/>
<keyword evidence="1" id="KW-0732">Signal</keyword>
<dbReference type="AlphaFoldDB" id="A0A1S3IUD1"/>
<feature type="chain" id="PRO_5010370167" evidence="1">
    <location>
        <begin position="19"/>
        <end position="174"/>
    </location>
</feature>
<feature type="signal peptide" evidence="1">
    <location>
        <begin position="1"/>
        <end position="18"/>
    </location>
</feature>
<proteinExistence type="predicted"/>
<accession>A0A1S3IUD1</accession>
<evidence type="ECO:0000313" key="2">
    <source>
        <dbReference type="Proteomes" id="UP000085678"/>
    </source>
</evidence>